<evidence type="ECO:0000256" key="4">
    <source>
        <dbReference type="ARBA" id="ARBA00022516"/>
    </source>
</evidence>
<dbReference type="PANTHER" id="PTHR31201">
    <property type="entry name" value="OS01G0585100 PROTEIN"/>
    <property type="match status" value="1"/>
</dbReference>
<feature type="region of interest" description="Disordered" evidence="13">
    <location>
        <begin position="57"/>
        <end position="80"/>
    </location>
</feature>
<comment type="subcellular location">
    <subcellularLocation>
        <location evidence="1">Membrane</location>
        <topology evidence="1">Multi-pass membrane protein</topology>
    </subcellularLocation>
</comment>
<protein>
    <recommendedName>
        <fullName evidence="3">Glycerophosphocholine acyltransferase 1</fullName>
    </recommendedName>
</protein>
<feature type="transmembrane region" description="Helical" evidence="14">
    <location>
        <begin position="133"/>
        <end position="152"/>
    </location>
</feature>
<sequence>MEENIKAYHEILDVGDAGTKKNQASLTSMSVLTPEKELNHENPKQLLEMNTMSKDSSALRLDIPSRNGKDTKESKDSNLTPIKESTQSSFALKHMHELYETVAEITVEPAHKDEPDVKAFFKVLRKHRMQSKVTYVMTVAGIVLLSHCVLTRKWLMPYLYSVLTPSLLFFRLIMYWKMKYQYFMLDFCYFANIYCFIYLCLFPQREDMFAVGYSIAAGPLIWALLIFRNSLVLHSIDKVTSLYIHLMPCLLTFVIRWYPEEASSKWHKPFPKFQFHFNFLWLVLVPMCFHVLHQVIYFVLVNLILKPSSDYLNLFRYVTRKEGSLQFRLCNLFGPRYRILLYTAWSLLMVLGMLFLVPLWYNYFIANSVMLVFFCATAAFNGATYYVDVFSFEGAEKSKSSKSDISSIGSNNKETTEQPPGDSNNVKSSQTVVVCSPDGEGVETRVTT</sequence>
<feature type="transmembrane region" description="Helical" evidence="14">
    <location>
        <begin position="158"/>
        <end position="176"/>
    </location>
</feature>
<dbReference type="EMBL" id="BMAT01001966">
    <property type="protein sequence ID" value="GFR96354.1"/>
    <property type="molecule type" value="Genomic_DNA"/>
</dbReference>
<evidence type="ECO:0000256" key="5">
    <source>
        <dbReference type="ARBA" id="ARBA00022679"/>
    </source>
</evidence>
<evidence type="ECO:0000256" key="14">
    <source>
        <dbReference type="SAM" id="Phobius"/>
    </source>
</evidence>
<keyword evidence="12" id="KW-0012">Acyltransferase</keyword>
<keyword evidence="5" id="KW-0808">Transferase</keyword>
<dbReference type="InterPro" id="IPR021261">
    <property type="entry name" value="GPCAT"/>
</dbReference>
<evidence type="ECO:0000256" key="10">
    <source>
        <dbReference type="ARBA" id="ARBA00023209"/>
    </source>
</evidence>
<evidence type="ECO:0000256" key="7">
    <source>
        <dbReference type="ARBA" id="ARBA00022989"/>
    </source>
</evidence>
<evidence type="ECO:0000256" key="3">
    <source>
        <dbReference type="ARBA" id="ARBA00019082"/>
    </source>
</evidence>
<evidence type="ECO:0000313" key="16">
    <source>
        <dbReference type="Proteomes" id="UP000762676"/>
    </source>
</evidence>
<feature type="transmembrane region" description="Helical" evidence="14">
    <location>
        <begin position="339"/>
        <end position="357"/>
    </location>
</feature>
<keyword evidence="9 14" id="KW-0472">Membrane</keyword>
<keyword evidence="16" id="KW-1185">Reference proteome</keyword>
<dbReference type="GO" id="GO:0016020">
    <property type="term" value="C:membrane"/>
    <property type="evidence" value="ECO:0007669"/>
    <property type="project" value="UniProtKB-SubCell"/>
</dbReference>
<feature type="compositionally biased region" description="Low complexity" evidence="13">
    <location>
        <begin position="403"/>
        <end position="413"/>
    </location>
</feature>
<proteinExistence type="inferred from homology"/>
<feature type="compositionally biased region" description="Polar residues" evidence="13">
    <location>
        <begin position="417"/>
        <end position="431"/>
    </location>
</feature>
<dbReference type="GO" id="GO:0016746">
    <property type="term" value="F:acyltransferase activity"/>
    <property type="evidence" value="ECO:0007669"/>
    <property type="project" value="UniProtKB-KW"/>
</dbReference>
<reference evidence="15 16" key="1">
    <citation type="journal article" date="2021" name="Elife">
        <title>Chloroplast acquisition without the gene transfer in kleptoplastic sea slugs, Plakobranchus ocellatus.</title>
        <authorList>
            <person name="Maeda T."/>
            <person name="Takahashi S."/>
            <person name="Yoshida T."/>
            <person name="Shimamura S."/>
            <person name="Takaki Y."/>
            <person name="Nagai Y."/>
            <person name="Toyoda A."/>
            <person name="Suzuki Y."/>
            <person name="Arimoto A."/>
            <person name="Ishii H."/>
            <person name="Satoh N."/>
            <person name="Nishiyama T."/>
            <person name="Hasebe M."/>
            <person name="Maruyama T."/>
            <person name="Minagawa J."/>
            <person name="Obokata J."/>
            <person name="Shigenobu S."/>
        </authorList>
    </citation>
    <scope>NUCLEOTIDE SEQUENCE [LARGE SCALE GENOMIC DNA]</scope>
</reference>
<evidence type="ECO:0000256" key="2">
    <source>
        <dbReference type="ARBA" id="ARBA00006675"/>
    </source>
</evidence>
<evidence type="ECO:0000256" key="13">
    <source>
        <dbReference type="SAM" id="MobiDB-lite"/>
    </source>
</evidence>
<evidence type="ECO:0000256" key="8">
    <source>
        <dbReference type="ARBA" id="ARBA00023098"/>
    </source>
</evidence>
<keyword evidence="11" id="KW-1208">Phospholipid metabolism</keyword>
<feature type="region of interest" description="Disordered" evidence="13">
    <location>
        <begin position="400"/>
        <end position="431"/>
    </location>
</feature>
<keyword evidence="7 14" id="KW-1133">Transmembrane helix</keyword>
<feature type="compositionally biased region" description="Basic and acidic residues" evidence="13">
    <location>
        <begin position="67"/>
        <end position="76"/>
    </location>
</feature>
<evidence type="ECO:0000256" key="6">
    <source>
        <dbReference type="ARBA" id="ARBA00022692"/>
    </source>
</evidence>
<evidence type="ECO:0000313" key="15">
    <source>
        <dbReference type="EMBL" id="GFR96354.1"/>
    </source>
</evidence>
<evidence type="ECO:0000256" key="1">
    <source>
        <dbReference type="ARBA" id="ARBA00004141"/>
    </source>
</evidence>
<gene>
    <name evidence="15" type="ORF">ElyMa_000966800</name>
</gene>
<evidence type="ECO:0000256" key="12">
    <source>
        <dbReference type="ARBA" id="ARBA00023315"/>
    </source>
</evidence>
<dbReference type="Proteomes" id="UP000762676">
    <property type="component" value="Unassembled WGS sequence"/>
</dbReference>
<keyword evidence="10" id="KW-0594">Phospholipid biosynthesis</keyword>
<keyword evidence="8" id="KW-0443">Lipid metabolism</keyword>
<keyword evidence="4" id="KW-0444">Lipid biosynthesis</keyword>
<feature type="transmembrane region" description="Helical" evidence="14">
    <location>
        <begin position="239"/>
        <end position="259"/>
    </location>
</feature>
<dbReference type="AlphaFoldDB" id="A0AAV4HFK4"/>
<comment type="caution">
    <text evidence="15">The sequence shown here is derived from an EMBL/GenBank/DDBJ whole genome shotgun (WGS) entry which is preliminary data.</text>
</comment>
<dbReference type="Pfam" id="PF10998">
    <property type="entry name" value="DUF2838"/>
    <property type="match status" value="1"/>
</dbReference>
<name>A0AAV4HFK4_9GAST</name>
<dbReference type="GO" id="GO:0006656">
    <property type="term" value="P:phosphatidylcholine biosynthetic process"/>
    <property type="evidence" value="ECO:0007669"/>
    <property type="project" value="TreeGrafter"/>
</dbReference>
<feature type="transmembrane region" description="Helical" evidence="14">
    <location>
        <begin position="183"/>
        <end position="204"/>
    </location>
</feature>
<keyword evidence="6 14" id="KW-0812">Transmembrane</keyword>
<organism evidence="15 16">
    <name type="scientific">Elysia marginata</name>
    <dbReference type="NCBI Taxonomy" id="1093978"/>
    <lineage>
        <taxon>Eukaryota</taxon>
        <taxon>Metazoa</taxon>
        <taxon>Spiralia</taxon>
        <taxon>Lophotrochozoa</taxon>
        <taxon>Mollusca</taxon>
        <taxon>Gastropoda</taxon>
        <taxon>Heterobranchia</taxon>
        <taxon>Euthyneura</taxon>
        <taxon>Panpulmonata</taxon>
        <taxon>Sacoglossa</taxon>
        <taxon>Placobranchoidea</taxon>
        <taxon>Plakobranchidae</taxon>
        <taxon>Elysia</taxon>
    </lineage>
</organism>
<evidence type="ECO:0000256" key="9">
    <source>
        <dbReference type="ARBA" id="ARBA00023136"/>
    </source>
</evidence>
<accession>A0AAV4HFK4</accession>
<feature type="transmembrane region" description="Helical" evidence="14">
    <location>
        <begin position="363"/>
        <end position="387"/>
    </location>
</feature>
<feature type="transmembrane region" description="Helical" evidence="14">
    <location>
        <begin position="210"/>
        <end position="227"/>
    </location>
</feature>
<comment type="similarity">
    <text evidence="2">Belongs to the GPC1 family.</text>
</comment>
<dbReference type="PANTHER" id="PTHR31201:SF1">
    <property type="entry name" value="GLYCEROPHOSPHOCHOLINE ACYLTRANSFERASE 1"/>
    <property type="match status" value="1"/>
</dbReference>
<feature type="transmembrane region" description="Helical" evidence="14">
    <location>
        <begin position="279"/>
        <end position="305"/>
    </location>
</feature>
<evidence type="ECO:0000256" key="11">
    <source>
        <dbReference type="ARBA" id="ARBA00023264"/>
    </source>
</evidence>